<proteinExistence type="predicted"/>
<dbReference type="PANTHER" id="PTHR22988">
    <property type="entry name" value="MYOTONIC DYSTROPHY S/T KINASE-RELATED"/>
    <property type="match status" value="1"/>
</dbReference>
<dbReference type="GO" id="GO:0031032">
    <property type="term" value="P:actomyosin structure organization"/>
    <property type="evidence" value="ECO:0007669"/>
    <property type="project" value="TreeGrafter"/>
</dbReference>
<dbReference type="InterPro" id="IPR050839">
    <property type="entry name" value="Rho-assoc_Ser/Thr_Kinase"/>
</dbReference>
<dbReference type="Proteomes" id="UP001174909">
    <property type="component" value="Unassembled WGS sequence"/>
</dbReference>
<keyword evidence="1" id="KW-0808">Transferase</keyword>
<reference evidence="1" key="1">
    <citation type="submission" date="2023-03" db="EMBL/GenBank/DDBJ databases">
        <authorList>
            <person name="Steffen K."/>
            <person name="Cardenas P."/>
        </authorList>
    </citation>
    <scope>NUCLEOTIDE SEQUENCE</scope>
</reference>
<protein>
    <submittedName>
        <fullName evidence="1">Serine/threonine-protein kinase MRCK alpha</fullName>
    </submittedName>
</protein>
<sequence length="101" mass="11257">MAGVPRDVDDRICLMESQFHSRSSADNTNSFSVEALQDALIVLYEECRTSSYKKESTVEEFVKTAKPVVDHITSLRLSAEDFDTLEVIGRGAFGEVKVLIL</sequence>
<keyword evidence="2" id="KW-1185">Reference proteome</keyword>
<dbReference type="GO" id="GO:0005737">
    <property type="term" value="C:cytoplasm"/>
    <property type="evidence" value="ECO:0007669"/>
    <property type="project" value="TreeGrafter"/>
</dbReference>
<evidence type="ECO:0000313" key="1">
    <source>
        <dbReference type="EMBL" id="CAI8023583.1"/>
    </source>
</evidence>
<name>A0AA35S6L7_GEOBA</name>
<gene>
    <name evidence="1" type="ORF">GBAR_LOCUS13762</name>
</gene>
<accession>A0AA35S6L7</accession>
<organism evidence="1 2">
    <name type="scientific">Geodia barretti</name>
    <name type="common">Barrett's horny sponge</name>
    <dbReference type="NCBI Taxonomy" id="519541"/>
    <lineage>
        <taxon>Eukaryota</taxon>
        <taxon>Metazoa</taxon>
        <taxon>Porifera</taxon>
        <taxon>Demospongiae</taxon>
        <taxon>Heteroscleromorpha</taxon>
        <taxon>Tetractinellida</taxon>
        <taxon>Astrophorina</taxon>
        <taxon>Geodiidae</taxon>
        <taxon>Geodia</taxon>
    </lineage>
</organism>
<keyword evidence="1" id="KW-0418">Kinase</keyword>
<dbReference type="GO" id="GO:0005856">
    <property type="term" value="C:cytoskeleton"/>
    <property type="evidence" value="ECO:0007669"/>
    <property type="project" value="TreeGrafter"/>
</dbReference>
<evidence type="ECO:0000313" key="2">
    <source>
        <dbReference type="Proteomes" id="UP001174909"/>
    </source>
</evidence>
<dbReference type="GO" id="GO:0004674">
    <property type="term" value="F:protein serine/threonine kinase activity"/>
    <property type="evidence" value="ECO:0007669"/>
    <property type="project" value="TreeGrafter"/>
</dbReference>
<dbReference type="AlphaFoldDB" id="A0AA35S6L7"/>
<dbReference type="EMBL" id="CASHTH010002014">
    <property type="protein sequence ID" value="CAI8023583.1"/>
    <property type="molecule type" value="Genomic_DNA"/>
</dbReference>
<dbReference type="PANTHER" id="PTHR22988:SF66">
    <property type="entry name" value="SERINE_THREONINE-PROTEIN KINASE GENGHIS KHAN"/>
    <property type="match status" value="1"/>
</dbReference>
<comment type="caution">
    <text evidence="1">The sequence shown here is derived from an EMBL/GenBank/DDBJ whole genome shotgun (WGS) entry which is preliminary data.</text>
</comment>
<dbReference type="Gene3D" id="3.30.200.20">
    <property type="entry name" value="Phosphorylase Kinase, domain 1"/>
    <property type="match status" value="1"/>
</dbReference>